<protein>
    <recommendedName>
        <fullName evidence="2">NAD(P)-binding domain-containing protein</fullName>
    </recommendedName>
</protein>
<dbReference type="EMBL" id="CP000583">
    <property type="protein sequence ID" value="ABO95282.1"/>
    <property type="molecule type" value="Genomic_DNA"/>
</dbReference>
<accession>A4RUN2</accession>
<sequence>MTPVAPLTLVVGGTGRVGARVVERLIERGGGGVRVMARDASSEGAKKLASMAGVQVIQGDATRAEDCARACEGTSAVIACFGAQRIARLSDVLAVDGSPEREAAHPRNVNYGAVETLARCAADAGCARFVRVTGMSVGYPAFDWIAVLLNVVLSMTIQWQLAGEIAIRKICREAKNGMKYVIVRPGNLSDDEECAKDETGNRRVLLGSGDAHVHAGKVSRNDVADVIVEALGRSQCENVTLSVAGSVTPSGGMRTELVWDPARGMHWQTVELEKTVSEGTSYLDDRMWRAVVPDSDELKPKPHRRYVAMFLALVAGISVLLANAAVSLARALFF</sequence>
<evidence type="ECO:0000313" key="4">
    <source>
        <dbReference type="Proteomes" id="UP000001568"/>
    </source>
</evidence>
<dbReference type="OrthoDB" id="419598at2759"/>
<dbReference type="PANTHER" id="PTHR15020:SF43">
    <property type="entry name" value="NAD(P)-BINDING DOMAIN-CONTAINING PROTEIN"/>
    <property type="match status" value="1"/>
</dbReference>
<dbReference type="InterPro" id="IPR016040">
    <property type="entry name" value="NAD(P)-bd_dom"/>
</dbReference>
<dbReference type="AlphaFoldDB" id="A4RUN2"/>
<dbReference type="RefSeq" id="XP_001416989.1">
    <property type="nucleotide sequence ID" value="XM_001416952.1"/>
</dbReference>
<dbReference type="Proteomes" id="UP000001568">
    <property type="component" value="Chromosome 3"/>
</dbReference>
<keyword evidence="1" id="KW-0812">Transmembrane</keyword>
<keyword evidence="1" id="KW-1133">Transmembrane helix</keyword>
<dbReference type="Gene3D" id="3.40.50.720">
    <property type="entry name" value="NAD(P)-binding Rossmann-like Domain"/>
    <property type="match status" value="1"/>
</dbReference>
<feature type="domain" description="NAD(P)-binding" evidence="2">
    <location>
        <begin position="12"/>
        <end position="231"/>
    </location>
</feature>
<dbReference type="PANTHER" id="PTHR15020">
    <property type="entry name" value="FLAVIN REDUCTASE-RELATED"/>
    <property type="match status" value="1"/>
</dbReference>
<dbReference type="Gramene" id="ABO95282">
    <property type="protein sequence ID" value="ABO95282"/>
    <property type="gene ID" value="OSTLU_24256"/>
</dbReference>
<keyword evidence="4" id="KW-1185">Reference proteome</keyword>
<dbReference type="KEGG" id="olu:OSTLU_24256"/>
<dbReference type="Pfam" id="PF13460">
    <property type="entry name" value="NAD_binding_10"/>
    <property type="match status" value="1"/>
</dbReference>
<organism evidence="3 4">
    <name type="scientific">Ostreococcus lucimarinus (strain CCE9901)</name>
    <dbReference type="NCBI Taxonomy" id="436017"/>
    <lineage>
        <taxon>Eukaryota</taxon>
        <taxon>Viridiplantae</taxon>
        <taxon>Chlorophyta</taxon>
        <taxon>Mamiellophyceae</taxon>
        <taxon>Mamiellales</taxon>
        <taxon>Bathycoccaceae</taxon>
        <taxon>Ostreococcus</taxon>
    </lineage>
</organism>
<dbReference type="STRING" id="436017.A4RUN2"/>
<dbReference type="InterPro" id="IPR036291">
    <property type="entry name" value="NAD(P)-bd_dom_sf"/>
</dbReference>
<dbReference type="HOGENOM" id="CLU_071939_0_0_1"/>
<name>A4RUN2_OSTLU</name>
<feature type="transmembrane region" description="Helical" evidence="1">
    <location>
        <begin position="306"/>
        <end position="333"/>
    </location>
</feature>
<dbReference type="eggNOG" id="KOG1203">
    <property type="taxonomic scope" value="Eukaryota"/>
</dbReference>
<evidence type="ECO:0000256" key="1">
    <source>
        <dbReference type="SAM" id="Phobius"/>
    </source>
</evidence>
<reference evidence="3 4" key="1">
    <citation type="journal article" date="2007" name="Proc. Natl. Acad. Sci. U.S.A.">
        <title>The tiny eukaryote Ostreococcus provides genomic insights into the paradox of plankton speciation.</title>
        <authorList>
            <person name="Palenik B."/>
            <person name="Grimwood J."/>
            <person name="Aerts A."/>
            <person name="Rouze P."/>
            <person name="Salamov A."/>
            <person name="Putnam N."/>
            <person name="Dupont C."/>
            <person name="Jorgensen R."/>
            <person name="Derelle E."/>
            <person name="Rombauts S."/>
            <person name="Zhou K."/>
            <person name="Otillar R."/>
            <person name="Merchant S.S."/>
            <person name="Podell S."/>
            <person name="Gaasterland T."/>
            <person name="Napoli C."/>
            <person name="Gendler K."/>
            <person name="Manuell A."/>
            <person name="Tai V."/>
            <person name="Vallon O."/>
            <person name="Piganeau G."/>
            <person name="Jancek S."/>
            <person name="Heijde M."/>
            <person name="Jabbari K."/>
            <person name="Bowler C."/>
            <person name="Lohr M."/>
            <person name="Robbens S."/>
            <person name="Werner G."/>
            <person name="Dubchak I."/>
            <person name="Pazour G.J."/>
            <person name="Ren Q."/>
            <person name="Paulsen I."/>
            <person name="Delwiche C."/>
            <person name="Schmutz J."/>
            <person name="Rokhsar D."/>
            <person name="Van de Peer Y."/>
            <person name="Moreau H."/>
            <person name="Grigoriev I.V."/>
        </authorList>
    </citation>
    <scope>NUCLEOTIDE SEQUENCE [LARGE SCALE GENOMIC DNA]</scope>
    <source>
        <strain evidence="3 4">CCE9901</strain>
    </source>
</reference>
<dbReference type="OMA" id="HRRYVAM"/>
<keyword evidence="1" id="KW-0472">Membrane</keyword>
<gene>
    <name evidence="3" type="ORF">OSTLU_24256</name>
</gene>
<dbReference type="SUPFAM" id="SSF51735">
    <property type="entry name" value="NAD(P)-binding Rossmann-fold domains"/>
    <property type="match status" value="1"/>
</dbReference>
<evidence type="ECO:0000313" key="3">
    <source>
        <dbReference type="EMBL" id="ABO95282.1"/>
    </source>
</evidence>
<proteinExistence type="predicted"/>
<dbReference type="GeneID" id="5000969"/>
<evidence type="ECO:0000259" key="2">
    <source>
        <dbReference type="Pfam" id="PF13460"/>
    </source>
</evidence>